<dbReference type="Proteomes" id="UP000598467">
    <property type="component" value="Unassembled WGS sequence"/>
</dbReference>
<dbReference type="EMBL" id="JABFCZ010000020">
    <property type="protein sequence ID" value="MBD1548130.1"/>
    <property type="molecule type" value="Genomic_DNA"/>
</dbReference>
<proteinExistence type="predicted"/>
<dbReference type="AlphaFoldDB" id="A0A926P1H5"/>
<protein>
    <submittedName>
        <fullName evidence="1">Uncharacterized protein</fullName>
    </submittedName>
</protein>
<evidence type="ECO:0000313" key="1">
    <source>
        <dbReference type="EMBL" id="MBD1548130.1"/>
    </source>
</evidence>
<evidence type="ECO:0000313" key="2">
    <source>
        <dbReference type="Proteomes" id="UP000598467"/>
    </source>
</evidence>
<accession>A0A926P1H5</accession>
<name>A0A926P1H5_9HYPH</name>
<gene>
    <name evidence="1" type="ORF">HK439_17835</name>
</gene>
<comment type="caution">
    <text evidence="1">The sequence shown here is derived from an EMBL/GenBank/DDBJ whole genome shotgun (WGS) entry which is preliminary data.</text>
</comment>
<sequence>MQRRHRRAHAAIWTLLAIVLPVALAVIFLSYPRLSRDAPAIRLDEPGKTAAGQS</sequence>
<dbReference type="RefSeq" id="WP_190292868.1">
    <property type="nucleotide sequence ID" value="NZ_JABFCZ010000020.1"/>
</dbReference>
<reference evidence="1" key="1">
    <citation type="submission" date="2020-05" db="EMBL/GenBank/DDBJ databases">
        <title>Identification of trans-AT polyketide cluster in two marine bacteria, producers of a novel glutaramide-containing polyketide sesbanimide D and analogs.</title>
        <authorList>
            <person name="Kacar D."/>
            <person name="Rodriguez P."/>
            <person name="Canedo L."/>
            <person name="Gonzalez E."/>
            <person name="Galan B."/>
            <person name="De La Calle F."/>
            <person name="Garcia J.L."/>
        </authorList>
    </citation>
    <scope>NUCLEOTIDE SEQUENCE</scope>
    <source>
        <strain evidence="1">PHM038</strain>
    </source>
</reference>
<organism evidence="1 2">
    <name type="scientific">Roseibium aggregatum</name>
    <dbReference type="NCBI Taxonomy" id="187304"/>
    <lineage>
        <taxon>Bacteria</taxon>
        <taxon>Pseudomonadati</taxon>
        <taxon>Pseudomonadota</taxon>
        <taxon>Alphaproteobacteria</taxon>
        <taxon>Hyphomicrobiales</taxon>
        <taxon>Stappiaceae</taxon>
        <taxon>Roseibium</taxon>
    </lineage>
</organism>